<evidence type="ECO:0000256" key="1">
    <source>
        <dbReference type="ARBA" id="ARBA00018672"/>
    </source>
</evidence>
<proteinExistence type="predicted"/>
<dbReference type="PANTHER" id="PTHR45228:SF4">
    <property type="entry name" value="LIPOPROTEIN"/>
    <property type="match status" value="1"/>
</dbReference>
<evidence type="ECO:0000256" key="3">
    <source>
        <dbReference type="PROSITE-ProRule" id="PRU00169"/>
    </source>
</evidence>
<dbReference type="Gene3D" id="1.10.3210.10">
    <property type="entry name" value="Hypothetical protein af1432"/>
    <property type="match status" value="1"/>
</dbReference>
<dbReference type="Gene3D" id="3.40.50.2300">
    <property type="match status" value="1"/>
</dbReference>
<name>A0ABV1GE38_9FIRM</name>
<dbReference type="RefSeq" id="WP_349215348.1">
    <property type="nucleotide sequence ID" value="NZ_JBBMFA010000074.1"/>
</dbReference>
<dbReference type="InterPro" id="IPR037522">
    <property type="entry name" value="HD_GYP_dom"/>
</dbReference>
<organism evidence="6 7">
    <name type="scientific">Ruthenibacterium intestinale</name>
    <dbReference type="NCBI Taxonomy" id="3133163"/>
    <lineage>
        <taxon>Bacteria</taxon>
        <taxon>Bacillati</taxon>
        <taxon>Bacillota</taxon>
        <taxon>Clostridia</taxon>
        <taxon>Eubacteriales</taxon>
        <taxon>Oscillospiraceae</taxon>
        <taxon>Ruthenibacterium</taxon>
    </lineage>
</organism>
<dbReference type="PANTHER" id="PTHR45228">
    <property type="entry name" value="CYCLIC DI-GMP PHOSPHODIESTERASE TM_0186-RELATED"/>
    <property type="match status" value="1"/>
</dbReference>
<comment type="function">
    <text evidence="2">May play the central regulatory role in sporulation. It may be an element of the effector pathway responsible for the activation of sporulation genes in response to nutritional stress. Spo0A may act in concert with spo0H (a sigma factor) to control the expression of some genes that are critical to the sporulation process.</text>
</comment>
<accession>A0ABV1GE38</accession>
<protein>
    <recommendedName>
        <fullName evidence="1">Stage 0 sporulation protein A homolog</fullName>
    </recommendedName>
</protein>
<dbReference type="CDD" id="cd00077">
    <property type="entry name" value="HDc"/>
    <property type="match status" value="1"/>
</dbReference>
<evidence type="ECO:0000259" key="5">
    <source>
        <dbReference type="PROSITE" id="PS51832"/>
    </source>
</evidence>
<dbReference type="InterPro" id="IPR052020">
    <property type="entry name" value="Cyclic_di-GMP/3'3'-cGAMP_PDE"/>
</dbReference>
<dbReference type="SMART" id="SM00448">
    <property type="entry name" value="REC"/>
    <property type="match status" value="1"/>
</dbReference>
<evidence type="ECO:0000259" key="4">
    <source>
        <dbReference type="PROSITE" id="PS50110"/>
    </source>
</evidence>
<dbReference type="PROSITE" id="PS50110">
    <property type="entry name" value="RESPONSE_REGULATORY"/>
    <property type="match status" value="1"/>
</dbReference>
<keyword evidence="7" id="KW-1185">Reference proteome</keyword>
<dbReference type="InterPro" id="IPR001789">
    <property type="entry name" value="Sig_transdc_resp-reg_receiver"/>
</dbReference>
<dbReference type="EMBL" id="JBBMFA010000074">
    <property type="protein sequence ID" value="MEQ2519917.1"/>
    <property type="molecule type" value="Genomic_DNA"/>
</dbReference>
<evidence type="ECO:0000313" key="7">
    <source>
        <dbReference type="Proteomes" id="UP001477672"/>
    </source>
</evidence>
<evidence type="ECO:0000313" key="6">
    <source>
        <dbReference type="EMBL" id="MEQ2519917.1"/>
    </source>
</evidence>
<dbReference type="SUPFAM" id="SSF109604">
    <property type="entry name" value="HD-domain/PDEase-like"/>
    <property type="match status" value="1"/>
</dbReference>
<dbReference type="InterPro" id="IPR003607">
    <property type="entry name" value="HD/PDEase_dom"/>
</dbReference>
<gene>
    <name evidence="6" type="ORF">WMO24_05645</name>
</gene>
<dbReference type="Pfam" id="PF13487">
    <property type="entry name" value="HD_5"/>
    <property type="match status" value="1"/>
</dbReference>
<comment type="caution">
    <text evidence="6">The sequence shown here is derived from an EMBL/GenBank/DDBJ whole genome shotgun (WGS) entry which is preliminary data.</text>
</comment>
<keyword evidence="3" id="KW-0597">Phosphoprotein</keyword>
<dbReference type="SUPFAM" id="SSF52172">
    <property type="entry name" value="CheY-like"/>
    <property type="match status" value="1"/>
</dbReference>
<dbReference type="Pfam" id="PF00072">
    <property type="entry name" value="Response_reg"/>
    <property type="match status" value="1"/>
</dbReference>
<feature type="domain" description="Response regulatory" evidence="4">
    <location>
        <begin position="13"/>
        <end position="130"/>
    </location>
</feature>
<reference evidence="6 7" key="1">
    <citation type="submission" date="2024-03" db="EMBL/GenBank/DDBJ databases">
        <title>Human intestinal bacterial collection.</title>
        <authorList>
            <person name="Pauvert C."/>
            <person name="Hitch T.C.A."/>
            <person name="Clavel T."/>
        </authorList>
    </citation>
    <scope>NUCLEOTIDE SEQUENCE [LARGE SCALE GENOMIC DNA]</scope>
    <source>
        <strain evidence="6 7">CLA-JM-H11</strain>
    </source>
</reference>
<dbReference type="PROSITE" id="PS51832">
    <property type="entry name" value="HD_GYP"/>
    <property type="match status" value="1"/>
</dbReference>
<feature type="domain" description="HD-GYP" evidence="5">
    <location>
        <begin position="157"/>
        <end position="362"/>
    </location>
</feature>
<dbReference type="CDD" id="cd17546">
    <property type="entry name" value="REC_hyHK_CKI1_RcsC-like"/>
    <property type="match status" value="1"/>
</dbReference>
<dbReference type="Proteomes" id="UP001477672">
    <property type="component" value="Unassembled WGS sequence"/>
</dbReference>
<feature type="modified residue" description="4-aspartylphosphate" evidence="3">
    <location>
        <position position="63"/>
    </location>
</feature>
<evidence type="ECO:0000256" key="2">
    <source>
        <dbReference type="ARBA" id="ARBA00024867"/>
    </source>
</evidence>
<sequence length="362" mass="41304">MDEPKSPSSMLNTLLIVDDSEMNRAILAEIFKQSYFILEAGDGAEGLRLLEEHRSQVCAVLLDVQMPVMDGMEMLRRINASFAPDRRPPVFLITAEASQVSREAYRLGVMDVIEKPVVPYIVTRRVNSVVELFRNRRALAHMVQRQEEEIRRQTQTIVDLNRGMIEALATSIEFRSSESGEHVHRIHDITGLLLRRTRLGDGLSEEQIQHIALASIMHDVGKIAIADAILNKPGRLTPEEYEIMKTHTVQGARLLERIPQMRSHPIFPYACDIARHHHERWDGRGYPDGLRGDEITVWAQAVSIADVYDALVSKRIYKDAFGVEQALEMIRTGACGVFSPQLLDSFFSVEHEIRRLYRRKEN</sequence>
<dbReference type="InterPro" id="IPR011006">
    <property type="entry name" value="CheY-like_superfamily"/>
</dbReference>